<comment type="caution">
    <text evidence="2">The sequence shown here is derived from an EMBL/GenBank/DDBJ whole genome shotgun (WGS) entry which is preliminary data.</text>
</comment>
<feature type="transmembrane region" description="Helical" evidence="1">
    <location>
        <begin position="43"/>
        <end position="63"/>
    </location>
</feature>
<evidence type="ECO:0000313" key="3">
    <source>
        <dbReference type="Proteomes" id="UP000499080"/>
    </source>
</evidence>
<dbReference type="Proteomes" id="UP000499080">
    <property type="component" value="Unassembled WGS sequence"/>
</dbReference>
<gene>
    <name evidence="2" type="ORF">AVEN_172653_1</name>
</gene>
<sequence>MGGDCLLVFFDNSLELMLVFFIVSRECEDFQWRFSTMSKKKTFCVASCALIFVSCWYLLFGAIKQLFGVDVGLLIVWSRSPRLTQYDYIWRLSRSKFLEARWGRCLVFPPGRVEFSVAQWGRGGSGPARVGDVQRVMTTGTRVFRHSVPLVCKFWVGRPEDARSVPLAALALVSRLLDRPLSFLPMSSLTKTGGGCSVIYDHVVNMFVSLFQVHIQ</sequence>
<evidence type="ECO:0000256" key="1">
    <source>
        <dbReference type="SAM" id="Phobius"/>
    </source>
</evidence>
<keyword evidence="1" id="KW-0812">Transmembrane</keyword>
<dbReference type="AlphaFoldDB" id="A0A4Y2NEM4"/>
<keyword evidence="3" id="KW-1185">Reference proteome</keyword>
<evidence type="ECO:0000313" key="2">
    <source>
        <dbReference type="EMBL" id="GBN37781.1"/>
    </source>
</evidence>
<reference evidence="2 3" key="1">
    <citation type="journal article" date="2019" name="Sci. Rep.">
        <title>Orb-weaving spider Araneus ventricosus genome elucidates the spidroin gene catalogue.</title>
        <authorList>
            <person name="Kono N."/>
            <person name="Nakamura H."/>
            <person name="Ohtoshi R."/>
            <person name="Moran D.A.P."/>
            <person name="Shinohara A."/>
            <person name="Yoshida Y."/>
            <person name="Fujiwara M."/>
            <person name="Mori M."/>
            <person name="Tomita M."/>
            <person name="Arakawa K."/>
        </authorList>
    </citation>
    <scope>NUCLEOTIDE SEQUENCE [LARGE SCALE GENOMIC DNA]</scope>
</reference>
<feature type="transmembrane region" description="Helical" evidence="1">
    <location>
        <begin position="6"/>
        <end position="23"/>
    </location>
</feature>
<organism evidence="2 3">
    <name type="scientific">Araneus ventricosus</name>
    <name type="common">Orbweaver spider</name>
    <name type="synonym">Epeira ventricosa</name>
    <dbReference type="NCBI Taxonomy" id="182803"/>
    <lineage>
        <taxon>Eukaryota</taxon>
        <taxon>Metazoa</taxon>
        <taxon>Ecdysozoa</taxon>
        <taxon>Arthropoda</taxon>
        <taxon>Chelicerata</taxon>
        <taxon>Arachnida</taxon>
        <taxon>Araneae</taxon>
        <taxon>Araneomorphae</taxon>
        <taxon>Entelegynae</taxon>
        <taxon>Araneoidea</taxon>
        <taxon>Araneidae</taxon>
        <taxon>Araneus</taxon>
    </lineage>
</organism>
<dbReference type="EMBL" id="BGPR01009068">
    <property type="protein sequence ID" value="GBN37781.1"/>
    <property type="molecule type" value="Genomic_DNA"/>
</dbReference>
<keyword evidence="1" id="KW-1133">Transmembrane helix</keyword>
<name>A0A4Y2NEM4_ARAVE</name>
<protein>
    <submittedName>
        <fullName evidence="2">Uncharacterized protein</fullName>
    </submittedName>
</protein>
<keyword evidence="1" id="KW-0472">Membrane</keyword>
<proteinExistence type="predicted"/>
<accession>A0A4Y2NEM4</accession>